<dbReference type="InterPro" id="IPR051834">
    <property type="entry name" value="RING_finger_E3_ligase"/>
</dbReference>
<dbReference type="Proteomes" id="UP000231279">
    <property type="component" value="Unassembled WGS sequence"/>
</dbReference>
<comment type="caution">
    <text evidence="7">The sequence shown here is derived from an EMBL/GenBank/DDBJ whole genome shotgun (WGS) entry which is preliminary data.</text>
</comment>
<sequence>MDHMDIDNTIDVPDTPDRLAARRIRGRNGVKEENPFSPMLCRSGQQKFFKEGTKDQPMVIDSGSRGLSLRPPKCTSNSLDSRHPINSPAFSLGDSSSSRSTHLFRKGMTEKNPSYLSHDSVHAPHPWSDRPPYMSRSSSSSSQDDGFVDLTEKNLHRPVIENAYPSGLPGNNQAEFQRRSGLANGTSSLHGLTNFSTASRNASEEMENVTGVGSRNDFGKGVEFVGNIPNNPGNGGFLSHNPVASPKVTKQKRLVRNGCISPNNIAKAKQLAEKDMNDYSVAVTHNNNGFIESDVPPSSIDIRELVAEDSDAHRRKGKGVISHPCLSKEPDFRSKNMHSRGSITSYEKATETSNCISTAGKSIQESGGWINVRNRTGEMKLSSAGKERFLISETDASRCSSQDHEESLGRRDKGISIATGDDYPKDSNVFSSQRVHTQPSRESVSHPRARLGRFNGPRSAAGTLIKRQKQGSTSRRGGGGGGECSTSAADDPDVMFLSSPAEAANPRSISGSTKNLHQIIEVDDSPQLRRDTHDEDARARQVEADELLARELQEQLYNELPAFGFGEIDEHITVGLQHQGHPNRGVSRARHPALDSRGSLSSLHGQYQSRSSSNAPRRGSLARASTLGRMTRLRNRFPGQPRSLLPSRGSTSIFPADMDVDMRMHILGALEEFNDMAVSAGILQTQRDFNENDYEMLLALDDNNDHHSGASIHQINSLPQTTVQNDNFGEACAICLDTPTVGDTIRHLPCLHKFHKDCIDPWLRRKTSCPVCKSSIA</sequence>
<dbReference type="EMBL" id="NKXS01001803">
    <property type="protein sequence ID" value="PIN16771.1"/>
    <property type="molecule type" value="Genomic_DNA"/>
</dbReference>
<dbReference type="InterPro" id="IPR001841">
    <property type="entry name" value="Znf_RING"/>
</dbReference>
<dbReference type="Pfam" id="PF13639">
    <property type="entry name" value="zf-RING_2"/>
    <property type="match status" value="1"/>
</dbReference>
<proteinExistence type="predicted"/>
<dbReference type="GO" id="GO:0006511">
    <property type="term" value="P:ubiquitin-dependent protein catabolic process"/>
    <property type="evidence" value="ECO:0007669"/>
    <property type="project" value="TreeGrafter"/>
</dbReference>
<dbReference type="FunFam" id="3.30.40.10:FF:000594">
    <property type="entry name" value="RING/U-box superfamily protein"/>
    <property type="match status" value="1"/>
</dbReference>
<dbReference type="PROSITE" id="PS50089">
    <property type="entry name" value="ZF_RING_2"/>
    <property type="match status" value="1"/>
</dbReference>
<dbReference type="CDD" id="cd16454">
    <property type="entry name" value="RING-H2_PA-TM-RING"/>
    <property type="match status" value="1"/>
</dbReference>
<dbReference type="AlphaFoldDB" id="A0A2G9HGV7"/>
<keyword evidence="8" id="KW-1185">Reference proteome</keyword>
<dbReference type="InterPro" id="IPR011016">
    <property type="entry name" value="Znf_RING-CH"/>
</dbReference>
<keyword evidence="1" id="KW-0479">Metal-binding</keyword>
<feature type="region of interest" description="Disordered" evidence="5">
    <location>
        <begin position="183"/>
        <end position="203"/>
    </location>
</feature>
<dbReference type="PANTHER" id="PTHR45931:SF25">
    <property type="entry name" value="E3 UBIQUITIN-PROTEIN LIGASE RLIM-LIKE ISOFORM X1"/>
    <property type="match status" value="1"/>
</dbReference>
<evidence type="ECO:0000313" key="8">
    <source>
        <dbReference type="Proteomes" id="UP000231279"/>
    </source>
</evidence>
<feature type="region of interest" description="Disordered" evidence="5">
    <location>
        <begin position="51"/>
        <end position="146"/>
    </location>
</feature>
<dbReference type="InterPro" id="IPR013083">
    <property type="entry name" value="Znf_RING/FYVE/PHD"/>
</dbReference>
<feature type="domain" description="RING-type" evidence="6">
    <location>
        <begin position="732"/>
        <end position="773"/>
    </location>
</feature>
<gene>
    <name evidence="7" type="ORF">CDL12_10573</name>
</gene>
<feature type="compositionally biased region" description="Polar residues" evidence="5">
    <location>
        <begin position="598"/>
        <end position="615"/>
    </location>
</feature>
<feature type="region of interest" description="Disordered" evidence="5">
    <location>
        <begin position="577"/>
        <end position="650"/>
    </location>
</feature>
<dbReference type="SMART" id="SM00184">
    <property type="entry name" value="RING"/>
    <property type="match status" value="1"/>
</dbReference>
<feature type="compositionally biased region" description="Polar residues" evidence="5">
    <location>
        <begin position="428"/>
        <end position="442"/>
    </location>
</feature>
<feature type="region of interest" description="Disordered" evidence="5">
    <location>
        <begin position="311"/>
        <end position="346"/>
    </location>
</feature>
<dbReference type="GO" id="GO:0005634">
    <property type="term" value="C:nucleus"/>
    <property type="evidence" value="ECO:0007669"/>
    <property type="project" value="TreeGrafter"/>
</dbReference>
<dbReference type="Gene3D" id="3.30.40.10">
    <property type="entry name" value="Zinc/RING finger domain, C3HC4 (zinc finger)"/>
    <property type="match status" value="1"/>
</dbReference>
<feature type="region of interest" description="Disordered" evidence="5">
    <location>
        <begin position="393"/>
        <end position="493"/>
    </location>
</feature>
<feature type="compositionally biased region" description="Basic and acidic residues" evidence="5">
    <location>
        <begin position="401"/>
        <end position="414"/>
    </location>
</feature>
<dbReference type="GO" id="GO:0061630">
    <property type="term" value="F:ubiquitin protein ligase activity"/>
    <property type="evidence" value="ECO:0007669"/>
    <property type="project" value="TreeGrafter"/>
</dbReference>
<evidence type="ECO:0000313" key="7">
    <source>
        <dbReference type="EMBL" id="PIN16771.1"/>
    </source>
</evidence>
<evidence type="ECO:0000256" key="4">
    <source>
        <dbReference type="PROSITE-ProRule" id="PRU00175"/>
    </source>
</evidence>
<dbReference type="OrthoDB" id="8062037at2759"/>
<organism evidence="7 8">
    <name type="scientific">Handroanthus impetiginosus</name>
    <dbReference type="NCBI Taxonomy" id="429701"/>
    <lineage>
        <taxon>Eukaryota</taxon>
        <taxon>Viridiplantae</taxon>
        <taxon>Streptophyta</taxon>
        <taxon>Embryophyta</taxon>
        <taxon>Tracheophyta</taxon>
        <taxon>Spermatophyta</taxon>
        <taxon>Magnoliopsida</taxon>
        <taxon>eudicotyledons</taxon>
        <taxon>Gunneridae</taxon>
        <taxon>Pentapetalae</taxon>
        <taxon>asterids</taxon>
        <taxon>lamiids</taxon>
        <taxon>Lamiales</taxon>
        <taxon>Bignoniaceae</taxon>
        <taxon>Crescentiina</taxon>
        <taxon>Tabebuia alliance</taxon>
        <taxon>Handroanthus</taxon>
    </lineage>
</organism>
<evidence type="ECO:0000256" key="1">
    <source>
        <dbReference type="ARBA" id="ARBA00022723"/>
    </source>
</evidence>
<dbReference type="SUPFAM" id="SSF57850">
    <property type="entry name" value="RING/U-box"/>
    <property type="match status" value="1"/>
</dbReference>
<dbReference type="PANTHER" id="PTHR45931">
    <property type="entry name" value="SI:CH211-59O9.10"/>
    <property type="match status" value="1"/>
</dbReference>
<dbReference type="STRING" id="429701.A0A2G9HGV7"/>
<keyword evidence="2 4" id="KW-0863">Zinc-finger</keyword>
<evidence type="ECO:0000256" key="5">
    <source>
        <dbReference type="SAM" id="MobiDB-lite"/>
    </source>
</evidence>
<name>A0A2G9HGV7_9LAMI</name>
<dbReference type="SMART" id="SM00744">
    <property type="entry name" value="RINGv"/>
    <property type="match status" value="1"/>
</dbReference>
<dbReference type="GO" id="GO:0008270">
    <property type="term" value="F:zinc ion binding"/>
    <property type="evidence" value="ECO:0007669"/>
    <property type="project" value="UniProtKB-KW"/>
</dbReference>
<accession>A0A2G9HGV7</accession>
<evidence type="ECO:0000256" key="2">
    <source>
        <dbReference type="ARBA" id="ARBA00022771"/>
    </source>
</evidence>
<feature type="compositionally biased region" description="Polar residues" evidence="5">
    <location>
        <begin position="183"/>
        <end position="201"/>
    </location>
</feature>
<reference evidence="8" key="1">
    <citation type="journal article" date="2018" name="Gigascience">
        <title>Genome assembly of the Pink Ipe (Handroanthus impetiginosus, Bignoniaceae), a highly valued, ecologically keystone Neotropical timber forest tree.</title>
        <authorList>
            <person name="Silva-Junior O.B."/>
            <person name="Grattapaglia D."/>
            <person name="Novaes E."/>
            <person name="Collevatti R.G."/>
        </authorList>
    </citation>
    <scope>NUCLEOTIDE SEQUENCE [LARGE SCALE GENOMIC DNA]</scope>
    <source>
        <strain evidence="8">cv. UFG-1</strain>
    </source>
</reference>
<evidence type="ECO:0000256" key="3">
    <source>
        <dbReference type="ARBA" id="ARBA00022833"/>
    </source>
</evidence>
<protein>
    <recommendedName>
        <fullName evidence="6">RING-type domain-containing protein</fullName>
    </recommendedName>
</protein>
<evidence type="ECO:0000259" key="6">
    <source>
        <dbReference type="PROSITE" id="PS50089"/>
    </source>
</evidence>
<keyword evidence="3" id="KW-0862">Zinc</keyword>